<evidence type="ECO:0000259" key="11">
    <source>
        <dbReference type="PROSITE" id="PS50111"/>
    </source>
</evidence>
<evidence type="ECO:0000256" key="2">
    <source>
        <dbReference type="ARBA" id="ARBA00022475"/>
    </source>
</evidence>
<evidence type="ECO:0000256" key="5">
    <source>
        <dbReference type="ARBA" id="ARBA00022989"/>
    </source>
</evidence>
<organism evidence="12 13">
    <name type="scientific">Criibacterium bergeronii</name>
    <dbReference type="NCBI Taxonomy" id="1871336"/>
    <lineage>
        <taxon>Bacteria</taxon>
        <taxon>Bacillati</taxon>
        <taxon>Bacillota</taxon>
        <taxon>Clostridia</taxon>
        <taxon>Peptostreptococcales</taxon>
        <taxon>Filifactoraceae</taxon>
        <taxon>Criibacterium</taxon>
    </lineage>
</organism>
<dbReference type="Gene3D" id="3.30.450.20">
    <property type="entry name" value="PAS domain"/>
    <property type="match status" value="1"/>
</dbReference>
<dbReference type="SUPFAM" id="SSF103190">
    <property type="entry name" value="Sensory domain-like"/>
    <property type="match status" value="1"/>
</dbReference>
<evidence type="ECO:0000256" key="8">
    <source>
        <dbReference type="PROSITE-ProRule" id="PRU00284"/>
    </source>
</evidence>
<dbReference type="PANTHER" id="PTHR32089">
    <property type="entry name" value="METHYL-ACCEPTING CHEMOTAXIS PROTEIN MCPB"/>
    <property type="match status" value="1"/>
</dbReference>
<evidence type="ECO:0000313" key="13">
    <source>
        <dbReference type="Proteomes" id="UP000093352"/>
    </source>
</evidence>
<dbReference type="GO" id="GO:0006935">
    <property type="term" value="P:chemotaxis"/>
    <property type="evidence" value="ECO:0007669"/>
    <property type="project" value="UniProtKB-KW"/>
</dbReference>
<keyword evidence="13" id="KW-1185">Reference proteome</keyword>
<feature type="transmembrane region" description="Helical" evidence="10">
    <location>
        <begin position="7"/>
        <end position="27"/>
    </location>
</feature>
<feature type="region of interest" description="Disordered" evidence="9">
    <location>
        <begin position="614"/>
        <end position="634"/>
    </location>
</feature>
<evidence type="ECO:0000256" key="9">
    <source>
        <dbReference type="SAM" id="MobiDB-lite"/>
    </source>
</evidence>
<keyword evidence="6 10" id="KW-0472">Membrane</keyword>
<gene>
    <name evidence="12" type="ORF">BBG48_006270</name>
</gene>
<evidence type="ECO:0000256" key="7">
    <source>
        <dbReference type="ARBA" id="ARBA00023224"/>
    </source>
</evidence>
<dbReference type="CDD" id="cd12912">
    <property type="entry name" value="PDC2_MCP_like"/>
    <property type="match status" value="1"/>
</dbReference>
<dbReference type="CDD" id="cd12913">
    <property type="entry name" value="PDC1_MCP_like"/>
    <property type="match status" value="1"/>
</dbReference>
<feature type="transmembrane region" description="Helical" evidence="10">
    <location>
        <begin position="273"/>
        <end position="295"/>
    </location>
</feature>
<evidence type="ECO:0000256" key="4">
    <source>
        <dbReference type="ARBA" id="ARBA00022692"/>
    </source>
</evidence>
<dbReference type="Pfam" id="PF02743">
    <property type="entry name" value="dCache_1"/>
    <property type="match status" value="1"/>
</dbReference>
<comment type="caution">
    <text evidence="12">The sequence shown here is derived from an EMBL/GenBank/DDBJ whole genome shotgun (WGS) entry which is preliminary data.</text>
</comment>
<name>A0A371IKW6_9FIRM</name>
<keyword evidence="5 10" id="KW-1133">Transmembrane helix</keyword>
<evidence type="ECO:0000256" key="6">
    <source>
        <dbReference type="ARBA" id="ARBA00023136"/>
    </source>
</evidence>
<feature type="domain" description="Methyl-accepting transducer" evidence="11">
    <location>
        <begin position="374"/>
        <end position="631"/>
    </location>
</feature>
<dbReference type="GO" id="GO:0007165">
    <property type="term" value="P:signal transduction"/>
    <property type="evidence" value="ECO:0007669"/>
    <property type="project" value="UniProtKB-KW"/>
</dbReference>
<comment type="subcellular location">
    <subcellularLocation>
        <location evidence="1">Cell membrane</location>
        <topology evidence="1">Multi-pass membrane protein</topology>
    </subcellularLocation>
</comment>
<dbReference type="Gene3D" id="1.10.287.950">
    <property type="entry name" value="Methyl-accepting chemotaxis protein"/>
    <property type="match status" value="1"/>
</dbReference>
<dbReference type="STRING" id="1871336.BBG48_04635"/>
<keyword evidence="3" id="KW-0145">Chemotaxis</keyword>
<dbReference type="Pfam" id="PF00015">
    <property type="entry name" value="MCPsignal"/>
    <property type="match status" value="1"/>
</dbReference>
<reference evidence="12 13" key="1">
    <citation type="journal article" date="2016" name="Genome Announc.">
        <title>Draft Genome Sequence of Criibacterium bergeronii gen. nov., sp. nov., Strain CCRI-22567T, Isolated from a Vaginal Sample from a Woman with Bacterial Vaginosis.</title>
        <authorList>
            <person name="Maheux A.F."/>
            <person name="Berube E."/>
            <person name="Boudreau D.K."/>
            <person name="Raymond F."/>
            <person name="Corbeil J."/>
            <person name="Roy P.H."/>
            <person name="Boissinot M."/>
            <person name="Omar R.F."/>
        </authorList>
    </citation>
    <scope>NUCLEOTIDE SEQUENCE [LARGE SCALE GENOMIC DNA]</scope>
    <source>
        <strain evidence="12 13">CCRI-22567</strain>
    </source>
</reference>
<dbReference type="GO" id="GO:0005886">
    <property type="term" value="C:plasma membrane"/>
    <property type="evidence" value="ECO:0007669"/>
    <property type="project" value="UniProtKB-SubCell"/>
</dbReference>
<accession>A0A371IKW6</accession>
<dbReference type="Proteomes" id="UP000093352">
    <property type="component" value="Unassembled WGS sequence"/>
</dbReference>
<dbReference type="PANTHER" id="PTHR32089:SF112">
    <property type="entry name" value="LYSOZYME-LIKE PROTEIN-RELATED"/>
    <property type="match status" value="1"/>
</dbReference>
<evidence type="ECO:0000313" key="12">
    <source>
        <dbReference type="EMBL" id="RDY21129.1"/>
    </source>
</evidence>
<dbReference type="RefSeq" id="WP_068913903.1">
    <property type="nucleotide sequence ID" value="NZ_MBEW02000011.1"/>
</dbReference>
<dbReference type="SMART" id="SM00283">
    <property type="entry name" value="MA"/>
    <property type="match status" value="1"/>
</dbReference>
<dbReference type="EMBL" id="MBEW02000011">
    <property type="protein sequence ID" value="RDY21129.1"/>
    <property type="molecule type" value="Genomic_DNA"/>
</dbReference>
<keyword evidence="2" id="KW-1003">Cell membrane</keyword>
<dbReference type="Gene3D" id="6.10.340.10">
    <property type="match status" value="1"/>
</dbReference>
<dbReference type="SUPFAM" id="SSF58104">
    <property type="entry name" value="Methyl-accepting chemotaxis protein (MCP) signaling domain"/>
    <property type="match status" value="1"/>
</dbReference>
<proteinExistence type="predicted"/>
<dbReference type="InterPro" id="IPR004089">
    <property type="entry name" value="MCPsignal_dom"/>
</dbReference>
<dbReference type="AlphaFoldDB" id="A0A371IKW6"/>
<evidence type="ECO:0000256" key="10">
    <source>
        <dbReference type="SAM" id="Phobius"/>
    </source>
</evidence>
<keyword evidence="7 8" id="KW-0807">Transducer</keyword>
<protein>
    <submittedName>
        <fullName evidence="12">Methyl-accepting chemotaxis protein</fullName>
    </submittedName>
</protein>
<dbReference type="PROSITE" id="PS50111">
    <property type="entry name" value="CHEMOTAXIS_TRANSDUC_2"/>
    <property type="match status" value="1"/>
</dbReference>
<sequence>MKLKNKLLTYIGLPVIIVLVIIATVSYTSSQKMLKSEINKKMHLTSAFYGTQIESLIEDNKQKLHIMSLSVEDNIIKPNYTNADLASLLTSMTKNSGNLGDVFLGSTDKPFIDGAGWVADGSYDPTKTQWYEDAIGKTDIALSNPYVLASDKTKLVLTISKEVKKNGQPFGVLGADISLDTIKEQLSKVQIGKTGTIVLVTGKGEYIYGKDKTLEQNISEDYPDLAQKLLENPDDKEIENNGMYYFTKKIGGTDWVIITNIAKSEEMAPVHKLSLIILSIAVISLLIVILIIYGVSKSVTHPVEELCTDIENMANYDLTITDSKPSKIYSNRSDEIGDISKSIVQVKQTMQDMMISLNDIASQLSSSSEELTATSEQSSAIAGDVARAMEEISKGAMTQAEDVQNGTMAMSTMQDALNTTSSSIDTLSGMTNQVMNAKEKGIEAVNELIDATQNSYKKLAQVHEVITNTNDSAQKIEVASDMIKSISEQTNLLALNAAIEAARAGDAGKGFAVVAEEIRKLAEQSNSFTEEIRQIVDELSGKTSEAVDIMQQVKELVTVQSDKVTDTQIQFKTISQELDSTKDAVVGLNKTQEQLTTSKNEMISIMENLSALSEENAASAEESAASAEKQTSSSEEIARASANLAELAQKMTQMVSKFVL</sequence>
<keyword evidence="4 10" id="KW-0812">Transmembrane</keyword>
<evidence type="ECO:0000256" key="1">
    <source>
        <dbReference type="ARBA" id="ARBA00004651"/>
    </source>
</evidence>
<dbReference type="InterPro" id="IPR033479">
    <property type="entry name" value="dCache_1"/>
</dbReference>
<evidence type="ECO:0000256" key="3">
    <source>
        <dbReference type="ARBA" id="ARBA00022500"/>
    </source>
</evidence>
<dbReference type="InterPro" id="IPR029151">
    <property type="entry name" value="Sensor-like_sf"/>
</dbReference>